<feature type="compositionally biased region" description="Basic and acidic residues" evidence="1">
    <location>
        <begin position="64"/>
        <end position="73"/>
    </location>
</feature>
<proteinExistence type="predicted"/>
<gene>
    <name evidence="2" type="ORF">GCM10023220_60080</name>
</gene>
<comment type="caution">
    <text evidence="2">The sequence shown here is derived from an EMBL/GenBank/DDBJ whole genome shotgun (WGS) entry which is preliminary data.</text>
</comment>
<evidence type="ECO:0000313" key="3">
    <source>
        <dbReference type="Proteomes" id="UP001501265"/>
    </source>
</evidence>
<dbReference type="EMBL" id="BAABIG010000073">
    <property type="protein sequence ID" value="GAA4819170.1"/>
    <property type="molecule type" value="Genomic_DNA"/>
</dbReference>
<evidence type="ECO:0000256" key="1">
    <source>
        <dbReference type="SAM" id="MobiDB-lite"/>
    </source>
</evidence>
<evidence type="ECO:0000313" key="2">
    <source>
        <dbReference type="EMBL" id="GAA4819170.1"/>
    </source>
</evidence>
<feature type="region of interest" description="Disordered" evidence="1">
    <location>
        <begin position="44"/>
        <end position="73"/>
    </location>
</feature>
<name>A0ABP9CVI8_9ACTN</name>
<protein>
    <submittedName>
        <fullName evidence="2">Uncharacterized protein</fullName>
    </submittedName>
</protein>
<sequence>MDLHRAATLPWVINDRTRSAWPHPSDESQEHLADLVEQHTVAGGTVGVERARAGRRVPASTAASEEKDAAAPP</sequence>
<organism evidence="2 3">
    <name type="scientific">Streptomyces ziwulingensis</name>
    <dbReference type="NCBI Taxonomy" id="1045501"/>
    <lineage>
        <taxon>Bacteria</taxon>
        <taxon>Bacillati</taxon>
        <taxon>Actinomycetota</taxon>
        <taxon>Actinomycetes</taxon>
        <taxon>Kitasatosporales</taxon>
        <taxon>Streptomycetaceae</taxon>
        <taxon>Streptomyces</taxon>
    </lineage>
</organism>
<dbReference type="RefSeq" id="WP_345623696.1">
    <property type="nucleotide sequence ID" value="NZ_BAABIG010000073.1"/>
</dbReference>
<dbReference type="Proteomes" id="UP001501265">
    <property type="component" value="Unassembled WGS sequence"/>
</dbReference>
<keyword evidence="3" id="KW-1185">Reference proteome</keyword>
<accession>A0ABP9CVI8</accession>
<reference evidence="3" key="1">
    <citation type="journal article" date="2019" name="Int. J. Syst. Evol. Microbiol.">
        <title>The Global Catalogue of Microorganisms (GCM) 10K type strain sequencing project: providing services to taxonomists for standard genome sequencing and annotation.</title>
        <authorList>
            <consortium name="The Broad Institute Genomics Platform"/>
            <consortium name="The Broad Institute Genome Sequencing Center for Infectious Disease"/>
            <person name="Wu L."/>
            <person name="Ma J."/>
        </authorList>
    </citation>
    <scope>NUCLEOTIDE SEQUENCE [LARGE SCALE GENOMIC DNA]</scope>
    <source>
        <strain evidence="3">JCM 18081</strain>
    </source>
</reference>